<feature type="binding site" evidence="3">
    <location>
        <position position="113"/>
    </location>
    <ligand>
        <name>Fe cation</name>
        <dbReference type="ChEBI" id="CHEBI:24875"/>
        <label>1</label>
    </ligand>
</feature>
<dbReference type="InterPro" id="IPR009078">
    <property type="entry name" value="Ferritin-like_SF"/>
</dbReference>
<comment type="cofactor">
    <cofactor evidence="2 3">
        <name>Fe cation</name>
        <dbReference type="ChEBI" id="CHEBI:24875"/>
    </cofactor>
    <text evidence="2 3">Binds 2 iron ions per subunit.</text>
</comment>
<dbReference type="InterPro" id="IPR012348">
    <property type="entry name" value="RNR-like"/>
</dbReference>
<feature type="binding site" evidence="3">
    <location>
        <position position="82"/>
    </location>
    <ligand>
        <name>Fe cation</name>
        <dbReference type="ChEBI" id="CHEBI:24875"/>
        <label>1</label>
    </ligand>
</feature>
<evidence type="ECO:0000256" key="1">
    <source>
        <dbReference type="ARBA" id="ARBA00009303"/>
    </source>
</evidence>
<sequence>MPITMETAEKKILNCATTDPNKILPMKYKWAREHYKSGVANNWTPDEVNMQKDVETWKSSSVLTEDERRLIMWNMGFFSTAESLTANNLVLTIYKHITNPECRQYLLRQAYEEAVHTDTFIYCCDTLGLNPDDVYTMYERIPSIKHKDDFVVNMTKSLFDPNFSTEGVENIQRFVHDLVGFYVIMEGIFFYAGFVMMLSFLRQNKMVGVGEQFQFILRDESVHLAFGSDLINTIVQENPEIWTEQFKTTITENIKHGVELESAYTHDCLPNGILGLNASVVDEYLRYIADRRLERIGLQKVYGAENPFPWMSEIIDLRKEKNFFETRVTEYKNAGSLKW</sequence>
<evidence type="ECO:0000256" key="3">
    <source>
        <dbReference type="PIRSR" id="PIRSR000355-2"/>
    </source>
</evidence>
<feature type="binding site" evidence="3">
    <location>
        <position position="113"/>
    </location>
    <ligand>
        <name>Fe cation</name>
        <dbReference type="ChEBI" id="CHEBI:24875"/>
        <label>2</label>
    </ligand>
</feature>
<dbReference type="CDD" id="cd01049">
    <property type="entry name" value="RNRR2"/>
    <property type="match status" value="1"/>
</dbReference>
<keyword evidence="4" id="KW-1133">Transmembrane helix</keyword>
<feature type="binding site" evidence="3">
    <location>
        <position position="220"/>
    </location>
    <ligand>
        <name>Fe cation</name>
        <dbReference type="ChEBI" id="CHEBI:24875"/>
        <label>2</label>
    </ligand>
</feature>
<feature type="transmembrane region" description="Helical" evidence="4">
    <location>
        <begin position="179"/>
        <end position="201"/>
    </location>
</feature>
<comment type="caution">
    <text evidence="5">The sequence shown here is derived from an EMBL/GenBank/DDBJ whole genome shotgun (WGS) entry which is preliminary data.</text>
</comment>
<keyword evidence="2 3" id="KW-0479">Metal-binding</keyword>
<protein>
    <recommendedName>
        <fullName evidence="2">Ribonucleoside-diphosphate reductase subunit beta</fullName>
        <ecNumber evidence="2">1.17.4.1</ecNumber>
    </recommendedName>
</protein>
<keyword evidence="4" id="KW-0812">Transmembrane</keyword>
<dbReference type="EC" id="1.17.4.1" evidence="2"/>
<evidence type="ECO:0000313" key="5">
    <source>
        <dbReference type="EMBL" id="OGY36311.1"/>
    </source>
</evidence>
<feature type="binding site" evidence="3">
    <location>
        <position position="223"/>
    </location>
    <ligand>
        <name>Fe cation</name>
        <dbReference type="ChEBI" id="CHEBI:24875"/>
        <label>2</label>
    </ligand>
</feature>
<dbReference type="PANTHER" id="PTHR23409:SF18">
    <property type="entry name" value="RIBONUCLEOSIDE-DIPHOSPHATE REDUCTASE SUBUNIT M2"/>
    <property type="match status" value="1"/>
</dbReference>
<dbReference type="AlphaFoldDB" id="A0A1G1X8V4"/>
<name>A0A1G1X8V4_9BACT</name>
<dbReference type="Gene3D" id="1.10.620.20">
    <property type="entry name" value="Ribonucleotide Reductase, subunit A"/>
    <property type="match status" value="1"/>
</dbReference>
<dbReference type="NCBIfam" id="NF007186">
    <property type="entry name" value="PRK09614.1-5"/>
    <property type="match status" value="1"/>
</dbReference>
<gene>
    <name evidence="5" type="ORF">A3E36_00140</name>
</gene>
<dbReference type="SUPFAM" id="SSF47240">
    <property type="entry name" value="Ferritin-like"/>
    <property type="match status" value="1"/>
</dbReference>
<proteinExistence type="inferred from homology"/>
<reference evidence="5 6" key="1">
    <citation type="journal article" date="2016" name="Nat. Commun.">
        <title>Thousands of microbial genomes shed light on interconnected biogeochemical processes in an aquifer system.</title>
        <authorList>
            <person name="Anantharaman K."/>
            <person name="Brown C.T."/>
            <person name="Hug L.A."/>
            <person name="Sharon I."/>
            <person name="Castelle C.J."/>
            <person name="Probst A.J."/>
            <person name="Thomas B.C."/>
            <person name="Singh A."/>
            <person name="Wilkins M.J."/>
            <person name="Karaoz U."/>
            <person name="Brodie E.L."/>
            <person name="Williams K.H."/>
            <person name="Hubbard S.S."/>
            <person name="Banfield J.F."/>
        </authorList>
    </citation>
    <scope>NUCLEOTIDE SEQUENCE [LARGE SCALE GENOMIC DNA]</scope>
</reference>
<feature type="binding site" evidence="3">
    <location>
        <position position="116"/>
    </location>
    <ligand>
        <name>Fe cation</name>
        <dbReference type="ChEBI" id="CHEBI:24875"/>
        <label>1</label>
    </ligand>
</feature>
<accession>A0A1G1X8V4</accession>
<dbReference type="GO" id="GO:0004748">
    <property type="term" value="F:ribonucleoside-diphosphate reductase activity, thioredoxin disulfide as acceptor"/>
    <property type="evidence" value="ECO:0007669"/>
    <property type="project" value="UniProtKB-EC"/>
</dbReference>
<dbReference type="InterPro" id="IPR000358">
    <property type="entry name" value="RNR_small_fam"/>
</dbReference>
<comment type="catalytic activity">
    <reaction evidence="2">
        <text>a 2'-deoxyribonucleoside 5'-diphosphate + [thioredoxin]-disulfide + H2O = a ribonucleoside 5'-diphosphate + [thioredoxin]-dithiol</text>
        <dbReference type="Rhea" id="RHEA:23252"/>
        <dbReference type="Rhea" id="RHEA-COMP:10698"/>
        <dbReference type="Rhea" id="RHEA-COMP:10700"/>
        <dbReference type="ChEBI" id="CHEBI:15377"/>
        <dbReference type="ChEBI" id="CHEBI:29950"/>
        <dbReference type="ChEBI" id="CHEBI:50058"/>
        <dbReference type="ChEBI" id="CHEBI:57930"/>
        <dbReference type="ChEBI" id="CHEBI:73316"/>
        <dbReference type="EC" id="1.17.4.1"/>
    </reaction>
</comment>
<dbReference type="GO" id="GO:0046872">
    <property type="term" value="F:metal ion binding"/>
    <property type="evidence" value="ECO:0007669"/>
    <property type="project" value="UniProtKB-KW"/>
</dbReference>
<feature type="binding site" evidence="3">
    <location>
        <position position="186"/>
    </location>
    <ligand>
        <name>Fe cation</name>
        <dbReference type="ChEBI" id="CHEBI:24875"/>
        <label>2</label>
    </ligand>
</feature>
<dbReference type="EMBL" id="MHHS01000036">
    <property type="protein sequence ID" value="OGY36311.1"/>
    <property type="molecule type" value="Genomic_DNA"/>
</dbReference>
<keyword evidence="2" id="KW-0560">Oxidoreductase</keyword>
<dbReference type="NCBIfam" id="NF005550">
    <property type="entry name" value="PRK07209.1"/>
    <property type="match status" value="1"/>
</dbReference>
<dbReference type="UniPathway" id="UPA00326"/>
<keyword evidence="4" id="KW-0472">Membrane</keyword>
<evidence type="ECO:0000256" key="4">
    <source>
        <dbReference type="SAM" id="Phobius"/>
    </source>
</evidence>
<comment type="function">
    <text evidence="2">Provides the precursors necessary for DNA synthesis. Catalyzes the biosynthesis of deoxyribonucleotides from the corresponding ribonucleotides.</text>
</comment>
<comment type="similarity">
    <text evidence="1 2">Belongs to the ribonucleoside diphosphate reductase small chain family.</text>
</comment>
<dbReference type="Proteomes" id="UP000177941">
    <property type="component" value="Unassembled WGS sequence"/>
</dbReference>
<dbReference type="PIRSF" id="PIRSF000355">
    <property type="entry name" value="NrdB"/>
    <property type="match status" value="1"/>
</dbReference>
<dbReference type="GO" id="GO:0009263">
    <property type="term" value="P:deoxyribonucleotide biosynthetic process"/>
    <property type="evidence" value="ECO:0007669"/>
    <property type="project" value="UniProtKB-KW"/>
</dbReference>
<dbReference type="PANTHER" id="PTHR23409">
    <property type="entry name" value="RIBONUCLEOSIDE-DIPHOSPHATE REDUCTASE SMALL CHAIN"/>
    <property type="match status" value="1"/>
</dbReference>
<keyword evidence="2" id="KW-0215">Deoxyribonucleotide synthesis</keyword>
<evidence type="ECO:0000313" key="6">
    <source>
        <dbReference type="Proteomes" id="UP000177941"/>
    </source>
</evidence>
<dbReference type="Pfam" id="PF00268">
    <property type="entry name" value="Ribonuc_red_sm"/>
    <property type="match status" value="1"/>
</dbReference>
<dbReference type="InterPro" id="IPR033909">
    <property type="entry name" value="RNR_small"/>
</dbReference>
<organism evidence="5 6">
    <name type="scientific">Candidatus Andersenbacteria bacterium RIFCSPHIGHO2_12_FULL_45_11b</name>
    <dbReference type="NCBI Taxonomy" id="1797282"/>
    <lineage>
        <taxon>Bacteria</taxon>
        <taxon>Candidatus Anderseniibacteriota</taxon>
    </lineage>
</organism>
<keyword evidence="2 3" id="KW-0408">Iron</keyword>
<evidence type="ECO:0000256" key="2">
    <source>
        <dbReference type="PIRNR" id="PIRNR000355"/>
    </source>
</evidence>